<organism evidence="3 4">
    <name type="scientific">Portunus trituberculatus</name>
    <name type="common">Swimming crab</name>
    <name type="synonym">Neptunus trituberculatus</name>
    <dbReference type="NCBI Taxonomy" id="210409"/>
    <lineage>
        <taxon>Eukaryota</taxon>
        <taxon>Metazoa</taxon>
        <taxon>Ecdysozoa</taxon>
        <taxon>Arthropoda</taxon>
        <taxon>Crustacea</taxon>
        <taxon>Multicrustacea</taxon>
        <taxon>Malacostraca</taxon>
        <taxon>Eumalacostraca</taxon>
        <taxon>Eucarida</taxon>
        <taxon>Decapoda</taxon>
        <taxon>Pleocyemata</taxon>
        <taxon>Brachyura</taxon>
        <taxon>Eubrachyura</taxon>
        <taxon>Portunoidea</taxon>
        <taxon>Portunidae</taxon>
        <taxon>Portuninae</taxon>
        <taxon>Portunus</taxon>
    </lineage>
</organism>
<dbReference type="Proteomes" id="UP000324222">
    <property type="component" value="Unassembled WGS sequence"/>
</dbReference>
<accession>A0A5B7I514</accession>
<evidence type="ECO:0000313" key="4">
    <source>
        <dbReference type="Proteomes" id="UP000324222"/>
    </source>
</evidence>
<evidence type="ECO:0000313" key="3">
    <source>
        <dbReference type="EMBL" id="MPC78822.1"/>
    </source>
</evidence>
<sequence length="86" mass="9640">MMEHAEANGGGGEAEPGERKYDQLELIISMLASMRAEQSEQARRQAEHTQQLMEVLQSSLGSLRAEVQDYTDRSCESVRGELEQNL</sequence>
<keyword evidence="4" id="KW-1185">Reference proteome</keyword>
<feature type="region of interest" description="Disordered" evidence="2">
    <location>
        <begin position="1"/>
        <end position="21"/>
    </location>
</feature>
<gene>
    <name evidence="3" type="ORF">E2C01_073320</name>
</gene>
<evidence type="ECO:0000256" key="2">
    <source>
        <dbReference type="SAM" id="MobiDB-lite"/>
    </source>
</evidence>
<comment type="caution">
    <text evidence="3">The sequence shown here is derived from an EMBL/GenBank/DDBJ whole genome shotgun (WGS) entry which is preliminary data.</text>
</comment>
<protein>
    <submittedName>
        <fullName evidence="3">Uncharacterized protein</fullName>
    </submittedName>
</protein>
<proteinExistence type="predicted"/>
<reference evidence="3 4" key="1">
    <citation type="submission" date="2019-05" db="EMBL/GenBank/DDBJ databases">
        <title>Another draft genome of Portunus trituberculatus and its Hox gene families provides insights of decapod evolution.</title>
        <authorList>
            <person name="Jeong J.-H."/>
            <person name="Song I."/>
            <person name="Kim S."/>
            <person name="Choi T."/>
            <person name="Kim D."/>
            <person name="Ryu S."/>
            <person name="Kim W."/>
        </authorList>
    </citation>
    <scope>NUCLEOTIDE SEQUENCE [LARGE SCALE GENOMIC DNA]</scope>
    <source>
        <tissue evidence="3">Muscle</tissue>
    </source>
</reference>
<evidence type="ECO:0000256" key="1">
    <source>
        <dbReference type="SAM" id="Coils"/>
    </source>
</evidence>
<name>A0A5B7I514_PORTR</name>
<keyword evidence="1" id="KW-0175">Coiled coil</keyword>
<feature type="coiled-coil region" evidence="1">
    <location>
        <begin position="39"/>
        <end position="73"/>
    </location>
</feature>
<dbReference type="AlphaFoldDB" id="A0A5B7I514"/>
<dbReference type="EMBL" id="VSRR010049449">
    <property type="protein sequence ID" value="MPC78822.1"/>
    <property type="molecule type" value="Genomic_DNA"/>
</dbReference>